<organism evidence="2 3">
    <name type="scientific">Diaphorobacter aerolatus</name>
    <dbReference type="NCBI Taxonomy" id="1288495"/>
    <lineage>
        <taxon>Bacteria</taxon>
        <taxon>Pseudomonadati</taxon>
        <taxon>Pseudomonadota</taxon>
        <taxon>Betaproteobacteria</taxon>
        <taxon>Burkholderiales</taxon>
        <taxon>Comamonadaceae</taxon>
        <taxon>Diaphorobacter</taxon>
    </lineage>
</organism>
<proteinExistence type="predicted"/>
<accession>A0A7H0GGG7</accession>
<dbReference type="InterPro" id="IPR000073">
    <property type="entry name" value="AB_hydrolase_1"/>
</dbReference>
<sequence>MAANVESALSCTSSVWFSHSGGVRLAIRDWRQPAPPARGMVLIVHGLGEHSGRYERLASRLLAAGFAVRAYDHFGHGQSDGPRGGMDHDKRFTFDLAHVLNLTITGMSQDLPLVLLGHSFGGLVAGHFVAEKRARIDALVLSSPALDPGLSPVQKALVATLPRVAPNLRVRTGLPLRYLSHDPSVIEAYRTDSQVHNRVSARLARYIATAGPATVGTAARWTVPTLLMWAGEDHFVAPAGSRAFAASAPADVVRVREFGALYHEIFNELHAEPVFAELFGWLDERFPENKAR</sequence>
<gene>
    <name evidence="2" type="ORF">H9K75_13705</name>
</gene>
<dbReference type="RefSeq" id="WP_187723096.1">
    <property type="nucleotide sequence ID" value="NZ_CP060783.1"/>
</dbReference>
<dbReference type="Proteomes" id="UP000516028">
    <property type="component" value="Chromosome"/>
</dbReference>
<name>A0A7H0GGG7_9BURK</name>
<dbReference type="InterPro" id="IPR051044">
    <property type="entry name" value="MAG_DAG_Lipase"/>
</dbReference>
<dbReference type="PANTHER" id="PTHR11614">
    <property type="entry name" value="PHOSPHOLIPASE-RELATED"/>
    <property type="match status" value="1"/>
</dbReference>
<feature type="domain" description="Serine aminopeptidase S33" evidence="1">
    <location>
        <begin position="36"/>
        <end position="269"/>
    </location>
</feature>
<keyword evidence="3" id="KW-1185">Reference proteome</keyword>
<dbReference type="KEGG" id="daer:H9K75_13705"/>
<dbReference type="Pfam" id="PF12146">
    <property type="entry name" value="Hydrolase_4"/>
    <property type="match status" value="1"/>
</dbReference>
<dbReference type="InterPro" id="IPR022742">
    <property type="entry name" value="Hydrolase_4"/>
</dbReference>
<dbReference type="EMBL" id="CP060783">
    <property type="protein sequence ID" value="QNP47383.1"/>
    <property type="molecule type" value="Genomic_DNA"/>
</dbReference>
<dbReference type="PRINTS" id="PR00111">
    <property type="entry name" value="ABHYDROLASE"/>
</dbReference>
<reference evidence="2 3" key="1">
    <citation type="submission" date="2020-08" db="EMBL/GenBank/DDBJ databases">
        <title>Genome sequence of Diaphorobacter aerolatus KACC 16536T.</title>
        <authorList>
            <person name="Hyun D.-W."/>
            <person name="Bae J.-W."/>
        </authorList>
    </citation>
    <scope>NUCLEOTIDE SEQUENCE [LARGE SCALE GENOMIC DNA]</scope>
    <source>
        <strain evidence="2 3">KACC 16536</strain>
    </source>
</reference>
<dbReference type="Gene3D" id="3.40.50.1820">
    <property type="entry name" value="alpha/beta hydrolase"/>
    <property type="match status" value="1"/>
</dbReference>
<dbReference type="InterPro" id="IPR029058">
    <property type="entry name" value="AB_hydrolase_fold"/>
</dbReference>
<protein>
    <submittedName>
        <fullName evidence="2">Lysophospholipase</fullName>
    </submittedName>
</protein>
<evidence type="ECO:0000313" key="2">
    <source>
        <dbReference type="EMBL" id="QNP47383.1"/>
    </source>
</evidence>
<dbReference type="SUPFAM" id="SSF53474">
    <property type="entry name" value="alpha/beta-Hydrolases"/>
    <property type="match status" value="1"/>
</dbReference>
<evidence type="ECO:0000259" key="1">
    <source>
        <dbReference type="Pfam" id="PF12146"/>
    </source>
</evidence>
<dbReference type="AlphaFoldDB" id="A0A7H0GGG7"/>
<evidence type="ECO:0000313" key="3">
    <source>
        <dbReference type="Proteomes" id="UP000516028"/>
    </source>
</evidence>